<evidence type="ECO:0000313" key="1">
    <source>
        <dbReference type="EMBL" id="VDM66942.1"/>
    </source>
</evidence>
<name>A0A3P7KGW2_STRVU</name>
<dbReference type="AlphaFoldDB" id="A0A3P7KGW2"/>
<evidence type="ECO:0000313" key="2">
    <source>
        <dbReference type="Proteomes" id="UP000270094"/>
    </source>
</evidence>
<dbReference type="OrthoDB" id="276422at2759"/>
<sequence length="412" mass="47363">MRLFGNDTKIASVLLFDAFDRWSHLRNPDDFSGEIEQNLIALKHGMSKVVKTISRTASHLWLSSEDLERLSHFLMDFAADLSGAKNFLREDSYDKSKKLLDPFREPISKESYHGNQFQLNNATKESYLERFSAHIKLEQAPWLYVENYRELGKEPSSDTSAEQLIDSWEWQTNIHKSLERSMLEREQNPVRLIAHVVSTAEIAKMILESLKTVCSQGQNLVPITTFQYDLVAPILHSVHAKFIEKLGIDEIAMWSSVFGDYVTLFGDDEISRLHTHREWWVKCCRRMGLHPSLQVPFEESHSDTRHQLSALLTQIVVEACKFPVTNKHGSKQMIDAFAIRNVAIEEESRITEEARMSLSRMLAINTKLIHLLDKHPFKFIVFPTHQLPMTAKGDELQAAAIPACLEIVCLFR</sequence>
<accession>A0A3P7KGW2</accession>
<organism evidence="1 2">
    <name type="scientific">Strongylus vulgaris</name>
    <name type="common">Blood worm</name>
    <dbReference type="NCBI Taxonomy" id="40348"/>
    <lineage>
        <taxon>Eukaryota</taxon>
        <taxon>Metazoa</taxon>
        <taxon>Ecdysozoa</taxon>
        <taxon>Nematoda</taxon>
        <taxon>Chromadorea</taxon>
        <taxon>Rhabditida</taxon>
        <taxon>Rhabditina</taxon>
        <taxon>Rhabditomorpha</taxon>
        <taxon>Strongyloidea</taxon>
        <taxon>Strongylidae</taxon>
        <taxon>Strongylus</taxon>
    </lineage>
</organism>
<reference evidence="1 2" key="1">
    <citation type="submission" date="2018-11" db="EMBL/GenBank/DDBJ databases">
        <authorList>
            <consortium name="Pathogen Informatics"/>
        </authorList>
    </citation>
    <scope>NUCLEOTIDE SEQUENCE [LARGE SCALE GENOMIC DNA]</scope>
</reference>
<dbReference type="Proteomes" id="UP000270094">
    <property type="component" value="Unassembled WGS sequence"/>
</dbReference>
<keyword evidence="2" id="KW-1185">Reference proteome</keyword>
<dbReference type="EMBL" id="UYYB01004119">
    <property type="protein sequence ID" value="VDM66942.1"/>
    <property type="molecule type" value="Genomic_DNA"/>
</dbReference>
<protein>
    <submittedName>
        <fullName evidence="1">Uncharacterized protein</fullName>
    </submittedName>
</protein>
<gene>
    <name evidence="1" type="ORF">SVUK_LOCUS1940</name>
</gene>
<proteinExistence type="predicted"/>